<dbReference type="InterPro" id="IPR055944">
    <property type="entry name" value="DUF7522"/>
</dbReference>
<dbReference type="AlphaFoldDB" id="A0ABD5NHL5"/>
<evidence type="ECO:0008006" key="3">
    <source>
        <dbReference type="Google" id="ProtNLM"/>
    </source>
</evidence>
<organism evidence="1 2">
    <name type="scientific">Halobacterium litoreum</name>
    <dbReference type="NCBI Taxonomy" id="2039234"/>
    <lineage>
        <taxon>Archaea</taxon>
        <taxon>Methanobacteriati</taxon>
        <taxon>Methanobacteriota</taxon>
        <taxon>Stenosarchaea group</taxon>
        <taxon>Halobacteria</taxon>
        <taxon>Halobacteriales</taxon>
        <taxon>Halobacteriaceae</taxon>
        <taxon>Halobacterium</taxon>
    </lineage>
</organism>
<dbReference type="GeneID" id="69118234"/>
<name>A0ABD5NHL5_9EURY</name>
<dbReference type="RefSeq" id="WP_232569857.1">
    <property type="nucleotide sequence ID" value="NZ_CP089466.1"/>
</dbReference>
<accession>A0ABD5NHL5</accession>
<gene>
    <name evidence="1" type="ORF">ACFOKC_13560</name>
</gene>
<comment type="caution">
    <text evidence="1">The sequence shown here is derived from an EMBL/GenBank/DDBJ whole genome shotgun (WGS) entry which is preliminary data.</text>
</comment>
<sequence length="135" mass="14478">MTGLVDVDTLDGRTSEELADGIADGLRDAYGDAVVGVGSFEDGDPSVVYRDDALSAAYEPAAIRDILENIQLESLGHTAYEEYHDQPLHATVRVYGSVVTFVVPFSETAGVVAAVRRDRSPGVYDVLDTVEECLP</sequence>
<evidence type="ECO:0000313" key="2">
    <source>
        <dbReference type="Proteomes" id="UP001595660"/>
    </source>
</evidence>
<dbReference type="EMBL" id="JBHRWN010000002">
    <property type="protein sequence ID" value="MFC3478751.1"/>
    <property type="molecule type" value="Genomic_DNA"/>
</dbReference>
<evidence type="ECO:0000313" key="1">
    <source>
        <dbReference type="EMBL" id="MFC3478751.1"/>
    </source>
</evidence>
<protein>
    <recommendedName>
        <fullName evidence="3">Roadblock/LAMTOR2 domain-containing protein</fullName>
    </recommendedName>
</protein>
<proteinExistence type="predicted"/>
<keyword evidence="2" id="KW-1185">Reference proteome</keyword>
<dbReference type="Proteomes" id="UP001595660">
    <property type="component" value="Unassembled WGS sequence"/>
</dbReference>
<reference evidence="1 2" key="1">
    <citation type="journal article" date="2019" name="Int. J. Syst. Evol. Microbiol.">
        <title>The Global Catalogue of Microorganisms (GCM) 10K type strain sequencing project: providing services to taxonomists for standard genome sequencing and annotation.</title>
        <authorList>
            <consortium name="The Broad Institute Genomics Platform"/>
            <consortium name="The Broad Institute Genome Sequencing Center for Infectious Disease"/>
            <person name="Wu L."/>
            <person name="Ma J."/>
        </authorList>
    </citation>
    <scope>NUCLEOTIDE SEQUENCE [LARGE SCALE GENOMIC DNA]</scope>
    <source>
        <strain evidence="1 2">CGMCC 1.12562</strain>
    </source>
</reference>
<dbReference type="Pfam" id="PF24366">
    <property type="entry name" value="DUF7522"/>
    <property type="match status" value="1"/>
</dbReference>